<evidence type="ECO:0000313" key="2">
    <source>
        <dbReference type="EMBL" id="NYE39240.1"/>
    </source>
</evidence>
<reference evidence="1 3" key="1">
    <citation type="submission" date="2020-05" db="EMBL/GenBank/DDBJ databases">
        <title>Whole genome shotgun sequence of Streptomyces fulvorobeus NBRC 15897.</title>
        <authorList>
            <person name="Komaki H."/>
            <person name="Tamura T."/>
        </authorList>
    </citation>
    <scope>NUCLEOTIDE SEQUENCE [LARGE SCALE GENOMIC DNA]</scope>
    <source>
        <strain evidence="1 3">NBRC 15897</strain>
    </source>
</reference>
<protein>
    <submittedName>
        <fullName evidence="1">Uncharacterized protein</fullName>
    </submittedName>
</protein>
<sequence length="129" mass="14059">MVNSTAEQAPGHQESRDVVVAVTGCAEEDARTVFDLLRHSFVSDRPADDEPAEESSTRPTVWFATVDVGETKAADAPAQLTAPVLMDVQGGYWAVDRFRKHLAESFAVRMVGTAAGDQEEEVRLELANR</sequence>
<evidence type="ECO:0000313" key="3">
    <source>
        <dbReference type="Proteomes" id="UP000498980"/>
    </source>
</evidence>
<dbReference type="EMBL" id="BLWC01000001">
    <property type="protein sequence ID" value="GFM95448.1"/>
    <property type="molecule type" value="Genomic_DNA"/>
</dbReference>
<proteinExistence type="predicted"/>
<evidence type="ECO:0000313" key="1">
    <source>
        <dbReference type="EMBL" id="GFM95448.1"/>
    </source>
</evidence>
<keyword evidence="3" id="KW-1185">Reference proteome</keyword>
<dbReference type="EMBL" id="JACCCF010000001">
    <property type="protein sequence ID" value="NYE39240.1"/>
    <property type="molecule type" value="Genomic_DNA"/>
</dbReference>
<dbReference type="AlphaFoldDB" id="A0A7J0BZ46"/>
<gene>
    <name evidence="2" type="ORF">HEB29_000251</name>
    <name evidence="1" type="ORF">Sfulv_02590</name>
</gene>
<dbReference type="Proteomes" id="UP000530403">
    <property type="component" value="Unassembled WGS sequence"/>
</dbReference>
<evidence type="ECO:0000313" key="4">
    <source>
        <dbReference type="Proteomes" id="UP000530403"/>
    </source>
</evidence>
<name>A0A7J0BZ46_9ACTN</name>
<dbReference type="Proteomes" id="UP000498980">
    <property type="component" value="Unassembled WGS sequence"/>
</dbReference>
<accession>A0A7J0BZ46</accession>
<comment type="caution">
    <text evidence="1">The sequence shown here is derived from an EMBL/GenBank/DDBJ whole genome shotgun (WGS) entry which is preliminary data.</text>
</comment>
<reference evidence="2 4" key="2">
    <citation type="submission" date="2020-07" db="EMBL/GenBank/DDBJ databases">
        <title>Sequencing the genomes of 1000 actinobacteria strains.</title>
        <authorList>
            <person name="Klenk H.-P."/>
        </authorList>
    </citation>
    <scope>NUCLEOTIDE SEQUENCE [LARGE SCALE GENOMIC DNA]</scope>
    <source>
        <strain evidence="2 4">DSM 41455</strain>
    </source>
</reference>
<organism evidence="1 3">
    <name type="scientific">Streptomyces fulvorobeus</name>
    <dbReference type="NCBI Taxonomy" id="284028"/>
    <lineage>
        <taxon>Bacteria</taxon>
        <taxon>Bacillati</taxon>
        <taxon>Actinomycetota</taxon>
        <taxon>Actinomycetes</taxon>
        <taxon>Kitasatosporales</taxon>
        <taxon>Streptomycetaceae</taxon>
        <taxon>Streptomyces</taxon>
    </lineage>
</organism>